<gene>
    <name evidence="1" type="ORF">S01H4_08179</name>
</gene>
<sequence>MSEILENIKRLNKLFGINREADLNWNGRTYKIKIKFLYDLFENNNIVTMKNLPLNYKKSLYYNLITQTREYNQPEDLVRLIEATKINAIFGNYNITIIIKNNKPIETNFDLMNILMNRNNLNEFAKFKIDEIVFKEK</sequence>
<organism evidence="1">
    <name type="scientific">marine sediment metagenome</name>
    <dbReference type="NCBI Taxonomy" id="412755"/>
    <lineage>
        <taxon>unclassified sequences</taxon>
        <taxon>metagenomes</taxon>
        <taxon>ecological metagenomes</taxon>
    </lineage>
</organism>
<evidence type="ECO:0000313" key="1">
    <source>
        <dbReference type="EMBL" id="GAG67655.1"/>
    </source>
</evidence>
<dbReference type="EMBL" id="BART01002774">
    <property type="protein sequence ID" value="GAG67655.1"/>
    <property type="molecule type" value="Genomic_DNA"/>
</dbReference>
<dbReference type="AlphaFoldDB" id="X0ZDH3"/>
<proteinExistence type="predicted"/>
<accession>X0ZDH3</accession>
<name>X0ZDH3_9ZZZZ</name>
<protein>
    <submittedName>
        <fullName evidence="1">Uncharacterized protein</fullName>
    </submittedName>
</protein>
<comment type="caution">
    <text evidence="1">The sequence shown here is derived from an EMBL/GenBank/DDBJ whole genome shotgun (WGS) entry which is preliminary data.</text>
</comment>
<reference evidence="1" key="1">
    <citation type="journal article" date="2014" name="Front. Microbiol.">
        <title>High frequency of phylogenetically diverse reductive dehalogenase-homologous genes in deep subseafloor sedimentary metagenomes.</title>
        <authorList>
            <person name="Kawai M."/>
            <person name="Futagami T."/>
            <person name="Toyoda A."/>
            <person name="Takaki Y."/>
            <person name="Nishi S."/>
            <person name="Hori S."/>
            <person name="Arai W."/>
            <person name="Tsubouchi T."/>
            <person name="Morono Y."/>
            <person name="Uchiyama I."/>
            <person name="Ito T."/>
            <person name="Fujiyama A."/>
            <person name="Inagaki F."/>
            <person name="Takami H."/>
        </authorList>
    </citation>
    <scope>NUCLEOTIDE SEQUENCE</scope>
    <source>
        <strain evidence="1">Expedition CK06-06</strain>
    </source>
</reference>